<dbReference type="InterPro" id="IPR003730">
    <property type="entry name" value="Cu_polyphenol_OxRdtase"/>
</dbReference>
<evidence type="ECO:0000256" key="5">
    <source>
        <dbReference type="ARBA" id="ARBA00022723"/>
    </source>
</evidence>
<proteinExistence type="inferred from homology"/>
<name>A0A329QV97_9ACTN</name>
<dbReference type="Gene3D" id="3.60.140.10">
    <property type="entry name" value="CNF1/YfiH-like putative cysteine hydrolases"/>
    <property type="match status" value="1"/>
</dbReference>
<keyword evidence="15" id="KW-1185">Reference proteome</keyword>
<sequence>MIAHSRTYGQVTFAFTDREGGVSEASFAELNLARHVGDEPSAVEENRRRLATEIGLPAERVVYMNQVHGADVAVVKGTPAGKPGGVRPTGRPDSRGGAASSGTSASGPPAVDAMVTSTPGLALAVLVADCVPVVLADPRAGVLGVAHAGRPGLAAGVVPAVIETMRHEGARDIVAQVGPAICGSCYEVPASMREDVANVIPAAWARTREGTPALDVAGGVRAQLGELGARVDDLADHGYSPCTREDSRYFSYRREHATGRFAGLAWMASG</sequence>
<dbReference type="AlphaFoldDB" id="A0A329QV97"/>
<evidence type="ECO:0000256" key="4">
    <source>
        <dbReference type="ARBA" id="ARBA00022679"/>
    </source>
</evidence>
<evidence type="ECO:0000256" key="11">
    <source>
        <dbReference type="ARBA" id="ARBA00049893"/>
    </source>
</evidence>
<dbReference type="Proteomes" id="UP000250462">
    <property type="component" value="Unassembled WGS sequence"/>
</dbReference>
<comment type="function">
    <text evidence="2">Purine nucleoside enzyme that catalyzes the phosphorolysis of adenosine and inosine nucleosides, yielding D-ribose 1-phosphate and the respective free bases, adenine and hypoxanthine. Also catalyzes the phosphorolysis of S-methyl-5'-thioadenosine into adenine and S-methyl-5-thio-alpha-D-ribose 1-phosphate. Also has adenosine deaminase activity.</text>
</comment>
<gene>
    <name evidence="14" type="primary">pgeF</name>
    <name evidence="14" type="ORF">DPM12_06905</name>
</gene>
<comment type="catalytic activity">
    <reaction evidence="1">
        <text>inosine + phosphate = alpha-D-ribose 1-phosphate + hypoxanthine</text>
        <dbReference type="Rhea" id="RHEA:27646"/>
        <dbReference type="ChEBI" id="CHEBI:17368"/>
        <dbReference type="ChEBI" id="CHEBI:17596"/>
        <dbReference type="ChEBI" id="CHEBI:43474"/>
        <dbReference type="ChEBI" id="CHEBI:57720"/>
        <dbReference type="EC" id="2.4.2.1"/>
    </reaction>
    <physiologicalReaction direction="left-to-right" evidence="1">
        <dbReference type="Rhea" id="RHEA:27647"/>
    </physiologicalReaction>
</comment>
<dbReference type="Pfam" id="PF02578">
    <property type="entry name" value="Cu-oxidase_4"/>
    <property type="match status" value="1"/>
</dbReference>
<organism evidence="14 15">
    <name type="scientific">Phytoactinopolyspora halophila</name>
    <dbReference type="NCBI Taxonomy" id="1981511"/>
    <lineage>
        <taxon>Bacteria</taxon>
        <taxon>Bacillati</taxon>
        <taxon>Actinomycetota</taxon>
        <taxon>Actinomycetes</taxon>
        <taxon>Jiangellales</taxon>
        <taxon>Jiangellaceae</taxon>
        <taxon>Phytoactinopolyspora</taxon>
    </lineage>
</organism>
<evidence type="ECO:0000256" key="6">
    <source>
        <dbReference type="ARBA" id="ARBA00022801"/>
    </source>
</evidence>
<evidence type="ECO:0000256" key="10">
    <source>
        <dbReference type="ARBA" id="ARBA00048968"/>
    </source>
</evidence>
<feature type="region of interest" description="Disordered" evidence="13">
    <location>
        <begin position="75"/>
        <end position="111"/>
    </location>
</feature>
<evidence type="ECO:0000256" key="12">
    <source>
        <dbReference type="RuleBase" id="RU361274"/>
    </source>
</evidence>
<dbReference type="OrthoDB" id="4279at2"/>
<evidence type="ECO:0000256" key="3">
    <source>
        <dbReference type="ARBA" id="ARBA00007353"/>
    </source>
</evidence>
<dbReference type="CDD" id="cd16833">
    <property type="entry name" value="YfiH"/>
    <property type="match status" value="1"/>
</dbReference>
<evidence type="ECO:0000256" key="2">
    <source>
        <dbReference type="ARBA" id="ARBA00003215"/>
    </source>
</evidence>
<evidence type="ECO:0000256" key="7">
    <source>
        <dbReference type="ARBA" id="ARBA00022833"/>
    </source>
</evidence>
<evidence type="ECO:0000256" key="8">
    <source>
        <dbReference type="ARBA" id="ARBA00023008"/>
    </source>
</evidence>
<keyword evidence="5" id="KW-0479">Metal-binding</keyword>
<reference evidence="14 15" key="1">
    <citation type="submission" date="2018-06" db="EMBL/GenBank/DDBJ databases">
        <title>Phytoactinopolyspora halophila sp. nov., a novel halophilic actinomycete isolated from a saline soil in China.</title>
        <authorList>
            <person name="Tang S.-K."/>
        </authorList>
    </citation>
    <scope>NUCLEOTIDE SEQUENCE [LARGE SCALE GENOMIC DNA]</scope>
    <source>
        <strain evidence="14 15">YIM 96934</strain>
    </source>
</reference>
<protein>
    <recommendedName>
        <fullName evidence="12">Purine nucleoside phosphorylase</fullName>
    </recommendedName>
</protein>
<dbReference type="PANTHER" id="PTHR30616:SF2">
    <property type="entry name" value="PURINE NUCLEOSIDE PHOSPHORYLASE LACC1"/>
    <property type="match status" value="1"/>
</dbReference>
<dbReference type="GO" id="GO:0016787">
    <property type="term" value="F:hydrolase activity"/>
    <property type="evidence" value="ECO:0007669"/>
    <property type="project" value="UniProtKB-KW"/>
</dbReference>
<keyword evidence="7" id="KW-0862">Zinc</keyword>
<evidence type="ECO:0000256" key="13">
    <source>
        <dbReference type="SAM" id="MobiDB-lite"/>
    </source>
</evidence>
<dbReference type="PANTHER" id="PTHR30616">
    <property type="entry name" value="UNCHARACTERIZED PROTEIN YFIH"/>
    <property type="match status" value="1"/>
</dbReference>
<dbReference type="InterPro" id="IPR011324">
    <property type="entry name" value="Cytotoxic_necrot_fac-like_cat"/>
</dbReference>
<keyword evidence="8" id="KW-0186">Copper</keyword>
<comment type="catalytic activity">
    <reaction evidence="9">
        <text>adenosine + H2O + H(+) = inosine + NH4(+)</text>
        <dbReference type="Rhea" id="RHEA:24408"/>
        <dbReference type="ChEBI" id="CHEBI:15377"/>
        <dbReference type="ChEBI" id="CHEBI:15378"/>
        <dbReference type="ChEBI" id="CHEBI:16335"/>
        <dbReference type="ChEBI" id="CHEBI:17596"/>
        <dbReference type="ChEBI" id="CHEBI:28938"/>
        <dbReference type="EC" id="3.5.4.4"/>
    </reaction>
    <physiologicalReaction direction="left-to-right" evidence="9">
        <dbReference type="Rhea" id="RHEA:24409"/>
    </physiologicalReaction>
</comment>
<evidence type="ECO:0000313" key="14">
    <source>
        <dbReference type="EMBL" id="RAW16360.1"/>
    </source>
</evidence>
<comment type="similarity">
    <text evidence="3 12">Belongs to the purine nucleoside phosphorylase YfiH/LACC1 family.</text>
</comment>
<comment type="catalytic activity">
    <reaction evidence="11">
        <text>S-methyl-5'-thioadenosine + phosphate = 5-(methylsulfanyl)-alpha-D-ribose 1-phosphate + adenine</text>
        <dbReference type="Rhea" id="RHEA:11852"/>
        <dbReference type="ChEBI" id="CHEBI:16708"/>
        <dbReference type="ChEBI" id="CHEBI:17509"/>
        <dbReference type="ChEBI" id="CHEBI:43474"/>
        <dbReference type="ChEBI" id="CHEBI:58533"/>
        <dbReference type="EC" id="2.4.2.28"/>
    </reaction>
    <physiologicalReaction direction="left-to-right" evidence="11">
        <dbReference type="Rhea" id="RHEA:11853"/>
    </physiologicalReaction>
</comment>
<dbReference type="RefSeq" id="WP_112257572.1">
    <property type="nucleotide sequence ID" value="NZ_QMIG01000004.1"/>
</dbReference>
<comment type="catalytic activity">
    <reaction evidence="10">
        <text>adenosine + phosphate = alpha-D-ribose 1-phosphate + adenine</text>
        <dbReference type="Rhea" id="RHEA:27642"/>
        <dbReference type="ChEBI" id="CHEBI:16335"/>
        <dbReference type="ChEBI" id="CHEBI:16708"/>
        <dbReference type="ChEBI" id="CHEBI:43474"/>
        <dbReference type="ChEBI" id="CHEBI:57720"/>
        <dbReference type="EC" id="2.4.2.1"/>
    </reaction>
    <physiologicalReaction direction="left-to-right" evidence="10">
        <dbReference type="Rhea" id="RHEA:27643"/>
    </physiologicalReaction>
</comment>
<evidence type="ECO:0000313" key="15">
    <source>
        <dbReference type="Proteomes" id="UP000250462"/>
    </source>
</evidence>
<keyword evidence="4" id="KW-0808">Transferase</keyword>
<comment type="caution">
    <text evidence="14">The sequence shown here is derived from an EMBL/GenBank/DDBJ whole genome shotgun (WGS) entry which is preliminary data.</text>
</comment>
<evidence type="ECO:0000256" key="9">
    <source>
        <dbReference type="ARBA" id="ARBA00047989"/>
    </source>
</evidence>
<dbReference type="SUPFAM" id="SSF64438">
    <property type="entry name" value="CNF1/YfiH-like putative cysteine hydrolases"/>
    <property type="match status" value="1"/>
</dbReference>
<dbReference type="GO" id="GO:0005507">
    <property type="term" value="F:copper ion binding"/>
    <property type="evidence" value="ECO:0007669"/>
    <property type="project" value="TreeGrafter"/>
</dbReference>
<feature type="compositionally biased region" description="Low complexity" evidence="13">
    <location>
        <begin position="96"/>
        <end position="110"/>
    </location>
</feature>
<dbReference type="EMBL" id="QMIG01000004">
    <property type="protein sequence ID" value="RAW16360.1"/>
    <property type="molecule type" value="Genomic_DNA"/>
</dbReference>
<evidence type="ECO:0000256" key="1">
    <source>
        <dbReference type="ARBA" id="ARBA00000553"/>
    </source>
</evidence>
<dbReference type="InterPro" id="IPR038371">
    <property type="entry name" value="Cu_polyphenol_OxRdtase_sf"/>
</dbReference>
<dbReference type="NCBIfam" id="TIGR00726">
    <property type="entry name" value="peptidoglycan editing factor PgeF"/>
    <property type="match status" value="1"/>
</dbReference>
<accession>A0A329QV97</accession>
<keyword evidence="6" id="KW-0378">Hydrolase</keyword>
<dbReference type="GO" id="GO:0017061">
    <property type="term" value="F:S-methyl-5-thioadenosine phosphorylase activity"/>
    <property type="evidence" value="ECO:0007669"/>
    <property type="project" value="UniProtKB-EC"/>
</dbReference>